<evidence type="ECO:0000313" key="1">
    <source>
        <dbReference type="EMBL" id="KAJ9585002.1"/>
    </source>
</evidence>
<evidence type="ECO:0000313" key="2">
    <source>
        <dbReference type="Proteomes" id="UP001233999"/>
    </source>
</evidence>
<reference evidence="1" key="1">
    <citation type="journal article" date="2023" name="IScience">
        <title>Live-bearing cockroach genome reveals convergent evolutionary mechanisms linked to viviparity in insects and beyond.</title>
        <authorList>
            <person name="Fouks B."/>
            <person name="Harrison M.C."/>
            <person name="Mikhailova A.A."/>
            <person name="Marchal E."/>
            <person name="English S."/>
            <person name="Carruthers M."/>
            <person name="Jennings E.C."/>
            <person name="Chiamaka E.L."/>
            <person name="Frigard R.A."/>
            <person name="Pippel M."/>
            <person name="Attardo G.M."/>
            <person name="Benoit J.B."/>
            <person name="Bornberg-Bauer E."/>
            <person name="Tobe S.S."/>
        </authorList>
    </citation>
    <scope>NUCLEOTIDE SEQUENCE</scope>
    <source>
        <strain evidence="1">Stay&amp;Tobe</strain>
    </source>
</reference>
<gene>
    <name evidence="1" type="ORF">L9F63_020663</name>
</gene>
<reference evidence="1" key="2">
    <citation type="submission" date="2023-05" db="EMBL/GenBank/DDBJ databases">
        <authorList>
            <person name="Fouks B."/>
        </authorList>
    </citation>
    <scope>NUCLEOTIDE SEQUENCE</scope>
    <source>
        <strain evidence="1">Stay&amp;Tobe</strain>
        <tissue evidence="1">Testes</tissue>
    </source>
</reference>
<dbReference type="Proteomes" id="UP001233999">
    <property type="component" value="Unassembled WGS sequence"/>
</dbReference>
<dbReference type="AlphaFoldDB" id="A0AAD7ZRU4"/>
<comment type="caution">
    <text evidence="1">The sequence shown here is derived from an EMBL/GenBank/DDBJ whole genome shotgun (WGS) entry which is preliminary data.</text>
</comment>
<keyword evidence="2" id="KW-1185">Reference proteome</keyword>
<protein>
    <submittedName>
        <fullName evidence="1">Uncharacterized protein</fullName>
    </submittedName>
</protein>
<name>A0AAD7ZRU4_DIPPU</name>
<proteinExistence type="predicted"/>
<organism evidence="1 2">
    <name type="scientific">Diploptera punctata</name>
    <name type="common">Pacific beetle cockroach</name>
    <dbReference type="NCBI Taxonomy" id="6984"/>
    <lineage>
        <taxon>Eukaryota</taxon>
        <taxon>Metazoa</taxon>
        <taxon>Ecdysozoa</taxon>
        <taxon>Arthropoda</taxon>
        <taxon>Hexapoda</taxon>
        <taxon>Insecta</taxon>
        <taxon>Pterygota</taxon>
        <taxon>Neoptera</taxon>
        <taxon>Polyneoptera</taxon>
        <taxon>Dictyoptera</taxon>
        <taxon>Blattodea</taxon>
        <taxon>Blaberoidea</taxon>
        <taxon>Blaberidae</taxon>
        <taxon>Diplopterinae</taxon>
        <taxon>Diploptera</taxon>
    </lineage>
</organism>
<accession>A0AAD7ZRU4</accession>
<sequence length="175" mass="20325">MNSCKKISDSEYLDLLVKINNKTNETLNLIVSCLAAEKTKQNTIFNNISNLIQNKTKDIHKNARKIYDLRYIPVKWNFKAKNKVRNILEASKELKACALTLKNANKRSDIKKDFNINVLKDMSIQILIIYHNVKDLAKHLYFKQNTFMKYKDISSVTAILINSNDINTQVMKMLL</sequence>
<dbReference type="EMBL" id="JASPKZ010007324">
    <property type="protein sequence ID" value="KAJ9585002.1"/>
    <property type="molecule type" value="Genomic_DNA"/>
</dbReference>